<dbReference type="PANTHER" id="PTHR37460">
    <property type="entry name" value="ENDONUCLEASE III"/>
    <property type="match status" value="1"/>
</dbReference>
<dbReference type="PANTHER" id="PTHR37460:SF1">
    <property type="entry name" value="ENDONUCLEASE III"/>
    <property type="match status" value="1"/>
</dbReference>
<gene>
    <name evidence="1" type="ordered locus">Ppha_2610</name>
</gene>
<name>B4SFU4_PELPB</name>
<keyword evidence="2" id="KW-1185">Reference proteome</keyword>
<reference evidence="1 2" key="1">
    <citation type="submission" date="2008-06" db="EMBL/GenBank/DDBJ databases">
        <title>Complete sequence of Pelodictyon phaeoclathratiforme BU-1.</title>
        <authorList>
            <consortium name="US DOE Joint Genome Institute"/>
            <person name="Lucas S."/>
            <person name="Copeland A."/>
            <person name="Lapidus A."/>
            <person name="Glavina del Rio T."/>
            <person name="Dalin E."/>
            <person name="Tice H."/>
            <person name="Bruce D."/>
            <person name="Goodwin L."/>
            <person name="Pitluck S."/>
            <person name="Schmutz J."/>
            <person name="Larimer F."/>
            <person name="Land M."/>
            <person name="Hauser L."/>
            <person name="Kyrpides N."/>
            <person name="Mikhailova N."/>
            <person name="Liu Z."/>
            <person name="Li T."/>
            <person name="Zhao F."/>
            <person name="Overmann J."/>
            <person name="Bryant D.A."/>
            <person name="Richardson P."/>
        </authorList>
    </citation>
    <scope>NUCLEOTIDE SEQUENCE [LARGE SCALE GENOMIC DNA]</scope>
    <source>
        <strain evidence="2">DSM 5477 / BU-1</strain>
    </source>
</reference>
<evidence type="ECO:0008006" key="3">
    <source>
        <dbReference type="Google" id="ProtNLM"/>
    </source>
</evidence>
<dbReference type="STRING" id="324925.Ppha_2610"/>
<dbReference type="HOGENOM" id="CLU_115699_0_0_10"/>
<organism evidence="1 2">
    <name type="scientific">Pelodictyon phaeoclathratiforme (strain DSM 5477 / BU-1)</name>
    <dbReference type="NCBI Taxonomy" id="324925"/>
    <lineage>
        <taxon>Bacteria</taxon>
        <taxon>Pseudomonadati</taxon>
        <taxon>Chlorobiota</taxon>
        <taxon>Chlorobiia</taxon>
        <taxon>Chlorobiales</taxon>
        <taxon>Chlorobiaceae</taxon>
        <taxon>Chlorobium/Pelodictyon group</taxon>
        <taxon>Pelodictyon</taxon>
    </lineage>
</organism>
<dbReference type="eggNOG" id="COG1833">
    <property type="taxonomic scope" value="Bacteria"/>
</dbReference>
<dbReference type="OrthoDB" id="9811593at2"/>
<dbReference type="Pfam" id="PF01986">
    <property type="entry name" value="DUF123"/>
    <property type="match status" value="1"/>
</dbReference>
<dbReference type="EMBL" id="CP001110">
    <property type="protein sequence ID" value="ACF44771.1"/>
    <property type="molecule type" value="Genomic_DNA"/>
</dbReference>
<protein>
    <recommendedName>
        <fullName evidence="3">DUF123 domain-containing protein</fullName>
    </recommendedName>
</protein>
<dbReference type="Proteomes" id="UP000002724">
    <property type="component" value="Chromosome"/>
</dbReference>
<dbReference type="RefSeq" id="WP_012509244.1">
    <property type="nucleotide sequence ID" value="NC_011060.1"/>
</dbReference>
<proteinExistence type="predicted"/>
<dbReference type="InterPro" id="IPR002837">
    <property type="entry name" value="DUF123"/>
</dbReference>
<dbReference type="AlphaFoldDB" id="B4SFU4"/>
<sequence>MSTEQFTIFGSKYRSGSYILLIHLSCTLHLAFGRFQQGKPFTLPEGDYLYIGSALGNNQNGSPLARRLIRHASRSGGKAPHAIQAAMIKLFSEGHFTGNGAIEATDKKLRWHIDYLLDHKEAEIDHVVIIRNPLRVEERLAEFLESLPETALIAPRLGAQDTRNSSHLLRITNRERILELLRQSLPEMVCSG</sequence>
<dbReference type="KEGG" id="pph:Ppha_2610"/>
<evidence type="ECO:0000313" key="1">
    <source>
        <dbReference type="EMBL" id="ACF44771.1"/>
    </source>
</evidence>
<evidence type="ECO:0000313" key="2">
    <source>
        <dbReference type="Proteomes" id="UP000002724"/>
    </source>
</evidence>
<dbReference type="CDD" id="cd10441">
    <property type="entry name" value="GIY-YIG_COG1833"/>
    <property type="match status" value="1"/>
</dbReference>
<accession>B4SFU4</accession>